<comment type="caution">
    <text evidence="2">The sequence shown here is derived from an EMBL/GenBank/DDBJ whole genome shotgun (WGS) entry which is preliminary data.</text>
</comment>
<dbReference type="Proteomes" id="UP001172778">
    <property type="component" value="Unassembled WGS sequence"/>
</dbReference>
<dbReference type="InterPro" id="IPR007214">
    <property type="entry name" value="YbaK/aa-tRNA-synth-assoc-dom"/>
</dbReference>
<dbReference type="Gene3D" id="3.90.960.10">
    <property type="entry name" value="YbaK/aminoacyl-tRNA synthetase-associated domain"/>
    <property type="match status" value="1"/>
</dbReference>
<dbReference type="InterPro" id="IPR036754">
    <property type="entry name" value="YbaK/aa-tRNA-synt-asso_dom_sf"/>
</dbReference>
<gene>
    <name evidence="2" type="ORF">PZA18_11340</name>
</gene>
<accession>A0ABT7DZQ1</accession>
<organism evidence="2 3">
    <name type="scientific">Parachitinimonas caeni</name>
    <dbReference type="NCBI Taxonomy" id="3031301"/>
    <lineage>
        <taxon>Bacteria</taxon>
        <taxon>Pseudomonadati</taxon>
        <taxon>Pseudomonadota</taxon>
        <taxon>Betaproteobacteria</taxon>
        <taxon>Neisseriales</taxon>
        <taxon>Chitinibacteraceae</taxon>
        <taxon>Parachitinimonas</taxon>
    </lineage>
</organism>
<dbReference type="EMBL" id="JARRAF010000011">
    <property type="protein sequence ID" value="MDK2124645.1"/>
    <property type="molecule type" value="Genomic_DNA"/>
</dbReference>
<evidence type="ECO:0000259" key="1">
    <source>
        <dbReference type="Pfam" id="PF04073"/>
    </source>
</evidence>
<feature type="domain" description="YbaK/aminoacyl-tRNA synthetase-associated" evidence="1">
    <location>
        <begin position="33"/>
        <end position="148"/>
    </location>
</feature>
<name>A0ABT7DZQ1_9NEIS</name>
<protein>
    <submittedName>
        <fullName evidence="2">YbaK/EbsC family protein</fullName>
    </submittedName>
</protein>
<dbReference type="PANTHER" id="PTHR30411">
    <property type="entry name" value="CYTOPLASMIC PROTEIN"/>
    <property type="match status" value="1"/>
</dbReference>
<dbReference type="PANTHER" id="PTHR30411:SF1">
    <property type="entry name" value="CYTOPLASMIC PROTEIN"/>
    <property type="match status" value="1"/>
</dbReference>
<dbReference type="RefSeq" id="WP_284100958.1">
    <property type="nucleotide sequence ID" value="NZ_JARRAF010000011.1"/>
</dbReference>
<dbReference type="CDD" id="cd04333">
    <property type="entry name" value="ProX_deacylase"/>
    <property type="match status" value="1"/>
</dbReference>
<sequence length="167" mass="17455">MDNSSTSQGSSARVASALAAKGVRLEIREFPASTRTAADAAAAIGCDIAQIAKSIILRSTLSNRVVLVITSGTNRVDEAKVSQHVGEPLTKADAEFVRNKTGFSIGGVAPVGHLEPPIVLMDADLLQYESVWAAAGTPNSVFCITPHQMTVVVDGLAIVDIKQENQA</sequence>
<dbReference type="SUPFAM" id="SSF55826">
    <property type="entry name" value="YbaK/ProRS associated domain"/>
    <property type="match status" value="1"/>
</dbReference>
<evidence type="ECO:0000313" key="3">
    <source>
        <dbReference type="Proteomes" id="UP001172778"/>
    </source>
</evidence>
<reference evidence="2" key="1">
    <citation type="submission" date="2023-03" db="EMBL/GenBank/DDBJ databases">
        <title>Chitinimonas shenzhenensis gen. nov., sp. nov., a novel member of family Burkholderiaceae isolated from activated sludge collected in Shen Zhen, China.</title>
        <authorList>
            <person name="Wang X."/>
        </authorList>
    </citation>
    <scope>NUCLEOTIDE SEQUENCE</scope>
    <source>
        <strain evidence="2">DQS-5</strain>
    </source>
</reference>
<evidence type="ECO:0000313" key="2">
    <source>
        <dbReference type="EMBL" id="MDK2124645.1"/>
    </source>
</evidence>
<dbReference type="Pfam" id="PF04073">
    <property type="entry name" value="tRNA_edit"/>
    <property type="match status" value="1"/>
</dbReference>
<keyword evidence="3" id="KW-1185">Reference proteome</keyword>
<proteinExistence type="predicted"/>